<reference evidence="1" key="1">
    <citation type="submission" date="2020-10" db="EMBL/GenBank/DDBJ databases">
        <authorList>
            <person name="Gilroy R."/>
        </authorList>
    </citation>
    <scope>NUCLEOTIDE SEQUENCE</scope>
    <source>
        <strain evidence="1">CHK136-897</strain>
    </source>
</reference>
<evidence type="ECO:0000313" key="1">
    <source>
        <dbReference type="EMBL" id="HIU65688.1"/>
    </source>
</evidence>
<proteinExistence type="predicted"/>
<gene>
    <name evidence="1" type="ORF">IAC63_03565</name>
</gene>
<name>A0A9D1MST4_9PROT</name>
<reference evidence="1" key="2">
    <citation type="journal article" date="2021" name="PeerJ">
        <title>Extensive microbial diversity within the chicken gut microbiome revealed by metagenomics and culture.</title>
        <authorList>
            <person name="Gilroy R."/>
            <person name="Ravi A."/>
            <person name="Getino M."/>
            <person name="Pursley I."/>
            <person name="Horton D.L."/>
            <person name="Alikhan N.F."/>
            <person name="Baker D."/>
            <person name="Gharbi K."/>
            <person name="Hall N."/>
            <person name="Watson M."/>
            <person name="Adriaenssens E.M."/>
            <person name="Foster-Nyarko E."/>
            <person name="Jarju S."/>
            <person name="Secka A."/>
            <person name="Antonio M."/>
            <person name="Oren A."/>
            <person name="Chaudhuri R.R."/>
            <person name="La Ragione R."/>
            <person name="Hildebrand F."/>
            <person name="Pallen M.J."/>
        </authorList>
    </citation>
    <scope>NUCLEOTIDE SEQUENCE</scope>
    <source>
        <strain evidence="1">CHK136-897</strain>
    </source>
</reference>
<dbReference type="EMBL" id="DVNO01000031">
    <property type="protein sequence ID" value="HIU65688.1"/>
    <property type="molecule type" value="Genomic_DNA"/>
</dbReference>
<comment type="caution">
    <text evidence="1">The sequence shown here is derived from an EMBL/GenBank/DDBJ whole genome shotgun (WGS) entry which is preliminary data.</text>
</comment>
<protein>
    <submittedName>
        <fullName evidence="1">Uncharacterized protein</fullName>
    </submittedName>
</protein>
<organism evidence="1 2">
    <name type="scientific">Candidatus Enterousia avicola</name>
    <dbReference type="NCBI Taxonomy" id="2840787"/>
    <lineage>
        <taxon>Bacteria</taxon>
        <taxon>Pseudomonadati</taxon>
        <taxon>Pseudomonadota</taxon>
        <taxon>Alphaproteobacteria</taxon>
        <taxon>Candidatus Enterousia</taxon>
    </lineage>
</organism>
<dbReference type="AlphaFoldDB" id="A0A9D1MST4"/>
<accession>A0A9D1MST4</accession>
<sequence length="137" mass="16315">MSVFKYIFKTPIATIRKDFKDYELLRREEAVASYVRRMTYESLHVRYGLYSEDVTSSDRRGCIVTSFRSYPDFGRDSDPAVSPCLALCRDFNYSLSCTVQDCPYHNFNRAYFDAVQEYNEVRQKRKNFWKQKFSNAK</sequence>
<dbReference type="Proteomes" id="UP000824142">
    <property type="component" value="Unassembled WGS sequence"/>
</dbReference>
<evidence type="ECO:0000313" key="2">
    <source>
        <dbReference type="Proteomes" id="UP000824142"/>
    </source>
</evidence>